<gene>
    <name evidence="1" type="ORF">Loak_1268</name>
</gene>
<protein>
    <submittedName>
        <fullName evidence="1">Uncharacterized protein</fullName>
    </submittedName>
</protein>
<evidence type="ECO:0000313" key="2">
    <source>
        <dbReference type="Proteomes" id="UP000054858"/>
    </source>
</evidence>
<accession>A0A0W0X2H3</accession>
<sequence>MALDPQFAKTHHLYLYVTTRSNDSLQNQIIRYTYVVASLPPTTLGFCALTHNRLINRTKRIMLAVNYLPLRFNGQQSITSYCTGPEVDIDFNKQKSLTTQDMSGIDRVANGCTHLRAMVTCGR</sequence>
<organism evidence="1 2">
    <name type="scientific">Legionella oakridgensis</name>
    <dbReference type="NCBI Taxonomy" id="29423"/>
    <lineage>
        <taxon>Bacteria</taxon>
        <taxon>Pseudomonadati</taxon>
        <taxon>Pseudomonadota</taxon>
        <taxon>Gammaproteobacteria</taxon>
        <taxon>Legionellales</taxon>
        <taxon>Legionellaceae</taxon>
        <taxon>Legionella</taxon>
    </lineage>
</organism>
<dbReference type="AlphaFoldDB" id="A0A0W0X2H3"/>
<comment type="caution">
    <text evidence="1">The sequence shown here is derived from an EMBL/GenBank/DDBJ whole genome shotgun (WGS) entry which is preliminary data.</text>
</comment>
<reference evidence="1 2" key="1">
    <citation type="submission" date="2015-11" db="EMBL/GenBank/DDBJ databases">
        <title>Genomic analysis of 38 Legionella species identifies large and diverse effector repertoires.</title>
        <authorList>
            <person name="Burstein D."/>
            <person name="Amaro F."/>
            <person name="Zusman T."/>
            <person name="Lifshitz Z."/>
            <person name="Cohen O."/>
            <person name="Gilbert J.A."/>
            <person name="Pupko T."/>
            <person name="Shuman H.A."/>
            <person name="Segal G."/>
        </authorList>
    </citation>
    <scope>NUCLEOTIDE SEQUENCE [LARGE SCALE GENOMIC DNA]</scope>
    <source>
        <strain evidence="1 2">Oak Ridge-10</strain>
    </source>
</reference>
<dbReference type="Proteomes" id="UP000054858">
    <property type="component" value="Unassembled WGS sequence"/>
</dbReference>
<proteinExistence type="predicted"/>
<evidence type="ECO:0000313" key="1">
    <source>
        <dbReference type="EMBL" id="KTD38780.1"/>
    </source>
</evidence>
<dbReference type="EMBL" id="LNYP01000024">
    <property type="protein sequence ID" value="KTD38780.1"/>
    <property type="molecule type" value="Genomic_DNA"/>
</dbReference>
<name>A0A0W0X2H3_9GAMM</name>